<comment type="caution">
    <text evidence="4">The sequence shown here is derived from an EMBL/GenBank/DDBJ whole genome shotgun (WGS) entry which is preliminary data.</text>
</comment>
<protein>
    <recommendedName>
        <fullName evidence="6">RlpA-like protein double-psi beta-barrel domain-containing protein</fullName>
    </recommendedName>
</protein>
<keyword evidence="1 3" id="KW-0732">Signal</keyword>
<dbReference type="EMBL" id="PUHQ01000130">
    <property type="protein sequence ID" value="KAG0655065.1"/>
    <property type="molecule type" value="Genomic_DNA"/>
</dbReference>
<evidence type="ECO:0000313" key="4">
    <source>
        <dbReference type="EMBL" id="KAG0655065.1"/>
    </source>
</evidence>
<feature type="region of interest" description="Disordered" evidence="2">
    <location>
        <begin position="210"/>
        <end position="230"/>
    </location>
</feature>
<accession>A0A9P7B2L3</accession>
<evidence type="ECO:0000256" key="3">
    <source>
        <dbReference type="SAM" id="SignalP"/>
    </source>
</evidence>
<sequence>MKFAALAAAAALFGASTVSASAAVHGHQDVAARQAVHRRGADRIQRLTKPLLAVQNSTSTSTDALSTTAIWWAEDGWTGSCGVKIDNNANTVGLPLSLYPNADAQSSLCGQTAYAVNPSTGESVSVVVVDGSDRSEYATFSKAAYLALGGNLDTGMLPITLSLSPAAAKAVVADASSASSLSSASSAKSATSVVVASSASSVRSSTSSVSSAAATAAPTTTKASTTAAPTTTTQDQAALAAAASSSKAFENQQSLQLAAQASSSSQAAAAYAASQAAASQAAASQAAASQAAAASAAAAAEASQAAASQAAEQAAAAAAASKASADAAWASSSSAAAAAAKATQGASSGGGSGNVYSGGIATFFYQNGIAGNCGNVNSDNTLLVALPTATYAGGSHCGQYVEITRSDTGNKIKALVADSCPTCNNNSCLDLSWGAFSALGGTQSMGVFDITWQFV</sequence>
<feature type="chain" id="PRO_5040346764" description="RlpA-like protein double-psi beta-barrel domain-containing protein" evidence="3">
    <location>
        <begin position="23"/>
        <end position="455"/>
    </location>
</feature>
<organism evidence="4 5">
    <name type="scientific">Rhodotorula mucilaginosa</name>
    <name type="common">Yeast</name>
    <name type="synonym">Rhodotorula rubra</name>
    <dbReference type="NCBI Taxonomy" id="5537"/>
    <lineage>
        <taxon>Eukaryota</taxon>
        <taxon>Fungi</taxon>
        <taxon>Dikarya</taxon>
        <taxon>Basidiomycota</taxon>
        <taxon>Pucciniomycotina</taxon>
        <taxon>Microbotryomycetes</taxon>
        <taxon>Sporidiobolales</taxon>
        <taxon>Sporidiobolaceae</taxon>
        <taxon>Rhodotorula</taxon>
    </lineage>
</organism>
<keyword evidence="5" id="KW-1185">Reference proteome</keyword>
<dbReference type="SUPFAM" id="SSF50685">
    <property type="entry name" value="Barwin-like endoglucanases"/>
    <property type="match status" value="2"/>
</dbReference>
<evidence type="ECO:0000256" key="1">
    <source>
        <dbReference type="ARBA" id="ARBA00022729"/>
    </source>
</evidence>
<dbReference type="PANTHER" id="PTHR31836:SF24">
    <property type="entry name" value="RLPA-LIKE PROTEIN DOUBLE-PSI BETA-BARREL DOMAIN-CONTAINING PROTEIN"/>
    <property type="match status" value="1"/>
</dbReference>
<dbReference type="InterPro" id="IPR051477">
    <property type="entry name" value="Expansin_CellWall"/>
</dbReference>
<evidence type="ECO:0008006" key="6">
    <source>
        <dbReference type="Google" id="ProtNLM"/>
    </source>
</evidence>
<dbReference type="Gene3D" id="2.40.40.10">
    <property type="entry name" value="RlpA-like domain"/>
    <property type="match status" value="2"/>
</dbReference>
<evidence type="ECO:0000256" key="2">
    <source>
        <dbReference type="SAM" id="MobiDB-lite"/>
    </source>
</evidence>
<dbReference type="InterPro" id="IPR036908">
    <property type="entry name" value="RlpA-like_sf"/>
</dbReference>
<dbReference type="PANTHER" id="PTHR31836">
    <property type="match status" value="1"/>
</dbReference>
<evidence type="ECO:0000313" key="5">
    <source>
        <dbReference type="Proteomes" id="UP000777482"/>
    </source>
</evidence>
<reference evidence="4 5" key="1">
    <citation type="submission" date="2020-11" db="EMBL/GenBank/DDBJ databases">
        <title>Kefir isolates.</title>
        <authorList>
            <person name="Marcisauskas S."/>
            <person name="Kim Y."/>
            <person name="Blasche S."/>
        </authorList>
    </citation>
    <scope>NUCLEOTIDE SEQUENCE [LARGE SCALE GENOMIC DNA]</scope>
    <source>
        <strain evidence="4 5">KR</strain>
    </source>
</reference>
<name>A0A9P7B2L3_RHOMI</name>
<dbReference type="CDD" id="cd22191">
    <property type="entry name" value="DPBB_RlpA_EXP_N-like"/>
    <property type="match status" value="2"/>
</dbReference>
<dbReference type="AlphaFoldDB" id="A0A9P7B2L3"/>
<feature type="signal peptide" evidence="3">
    <location>
        <begin position="1"/>
        <end position="22"/>
    </location>
</feature>
<dbReference type="Proteomes" id="UP000777482">
    <property type="component" value="Unassembled WGS sequence"/>
</dbReference>
<proteinExistence type="predicted"/>
<gene>
    <name evidence="4" type="ORF">C6P46_001255</name>
</gene>
<dbReference type="OrthoDB" id="623670at2759"/>